<dbReference type="EMBL" id="BARW01025895">
    <property type="protein sequence ID" value="GAJ13630.1"/>
    <property type="molecule type" value="Genomic_DNA"/>
</dbReference>
<organism evidence="2">
    <name type="scientific">marine sediment metagenome</name>
    <dbReference type="NCBI Taxonomy" id="412755"/>
    <lineage>
        <taxon>unclassified sequences</taxon>
        <taxon>metagenomes</taxon>
        <taxon>ecological metagenomes</taxon>
    </lineage>
</organism>
<evidence type="ECO:0000256" key="1">
    <source>
        <dbReference type="SAM" id="MobiDB-lite"/>
    </source>
</evidence>
<accession>X1VU30</accession>
<reference evidence="2" key="1">
    <citation type="journal article" date="2014" name="Front. Microbiol.">
        <title>High frequency of phylogenetically diverse reductive dehalogenase-homologous genes in deep subseafloor sedimentary metagenomes.</title>
        <authorList>
            <person name="Kawai M."/>
            <person name="Futagami T."/>
            <person name="Toyoda A."/>
            <person name="Takaki Y."/>
            <person name="Nishi S."/>
            <person name="Hori S."/>
            <person name="Arai W."/>
            <person name="Tsubouchi T."/>
            <person name="Morono Y."/>
            <person name="Uchiyama I."/>
            <person name="Ito T."/>
            <person name="Fujiyama A."/>
            <person name="Inagaki F."/>
            <person name="Takami H."/>
        </authorList>
    </citation>
    <scope>NUCLEOTIDE SEQUENCE</scope>
    <source>
        <strain evidence="2">Expedition CK06-06</strain>
    </source>
</reference>
<comment type="caution">
    <text evidence="2">The sequence shown here is derived from an EMBL/GenBank/DDBJ whole genome shotgun (WGS) entry which is preliminary data.</text>
</comment>
<name>X1VU30_9ZZZZ</name>
<gene>
    <name evidence="2" type="ORF">S12H4_42344</name>
</gene>
<protein>
    <submittedName>
        <fullName evidence="2">Uncharacterized protein</fullName>
    </submittedName>
</protein>
<sequence>FSGYCPEYDGEKFPGVRDESRRGKSIFKNKEDSV</sequence>
<feature type="non-terminal residue" evidence="2">
    <location>
        <position position="1"/>
    </location>
</feature>
<dbReference type="AlphaFoldDB" id="X1VU30"/>
<evidence type="ECO:0000313" key="2">
    <source>
        <dbReference type="EMBL" id="GAJ13630.1"/>
    </source>
</evidence>
<proteinExistence type="predicted"/>
<feature type="region of interest" description="Disordered" evidence="1">
    <location>
        <begin position="15"/>
        <end position="34"/>
    </location>
</feature>